<name>A0A7N9CL98_MACFA</name>
<sequence length="64" mass="7520">WRLHLGFLLESKYFVCLFVCFCHKNCSKIHVQDVQVCYIGKHVPWWFAAPINPSLSYNSVFVTV</sequence>
<dbReference type="Ensembl" id="ENSMFAT00000094852.1">
    <property type="protein sequence ID" value="ENSMFAP00000050471.1"/>
    <property type="gene ID" value="ENSMFAG00000050471.1"/>
</dbReference>
<reference evidence="2 3" key="1">
    <citation type="submission" date="2013-03" db="EMBL/GenBank/DDBJ databases">
        <authorList>
            <person name="Warren W."/>
            <person name="Wilson R.K."/>
        </authorList>
    </citation>
    <scope>NUCLEOTIDE SEQUENCE</scope>
</reference>
<organism evidence="2 3">
    <name type="scientific">Macaca fascicularis</name>
    <name type="common">Crab-eating macaque</name>
    <name type="synonym">Cynomolgus monkey</name>
    <dbReference type="NCBI Taxonomy" id="9541"/>
    <lineage>
        <taxon>Eukaryota</taxon>
        <taxon>Metazoa</taxon>
        <taxon>Chordata</taxon>
        <taxon>Craniata</taxon>
        <taxon>Vertebrata</taxon>
        <taxon>Euteleostomi</taxon>
        <taxon>Mammalia</taxon>
        <taxon>Eutheria</taxon>
        <taxon>Euarchontoglires</taxon>
        <taxon>Primates</taxon>
        <taxon>Haplorrhini</taxon>
        <taxon>Catarrhini</taxon>
        <taxon>Cercopithecidae</taxon>
        <taxon>Cercopithecinae</taxon>
        <taxon>Macaca</taxon>
    </lineage>
</organism>
<feature type="signal peptide" evidence="1">
    <location>
        <begin position="1"/>
        <end position="18"/>
    </location>
</feature>
<evidence type="ECO:0000313" key="2">
    <source>
        <dbReference type="Ensembl" id="ENSMFAP00000050471.1"/>
    </source>
</evidence>
<reference evidence="2" key="3">
    <citation type="submission" date="2025-09" db="UniProtKB">
        <authorList>
            <consortium name="Ensembl"/>
        </authorList>
    </citation>
    <scope>IDENTIFICATION</scope>
</reference>
<feature type="chain" id="PRO_5031075347" evidence="1">
    <location>
        <begin position="19"/>
        <end position="64"/>
    </location>
</feature>
<keyword evidence="1" id="KW-0732">Signal</keyword>
<dbReference type="GeneTree" id="ENSGT01030000239935"/>
<keyword evidence="3" id="KW-1185">Reference proteome</keyword>
<reference evidence="2" key="2">
    <citation type="submission" date="2025-08" db="UniProtKB">
        <authorList>
            <consortium name="Ensembl"/>
        </authorList>
    </citation>
    <scope>IDENTIFICATION</scope>
</reference>
<dbReference type="AlphaFoldDB" id="A0A7N9CL98"/>
<evidence type="ECO:0000256" key="1">
    <source>
        <dbReference type="SAM" id="SignalP"/>
    </source>
</evidence>
<evidence type="ECO:0000313" key="3">
    <source>
        <dbReference type="Proteomes" id="UP000233100"/>
    </source>
</evidence>
<protein>
    <submittedName>
        <fullName evidence="2">Uncharacterized protein</fullName>
    </submittedName>
</protein>
<dbReference type="Proteomes" id="UP000233100">
    <property type="component" value="Chromosome X"/>
</dbReference>
<proteinExistence type="predicted"/>
<accession>A0A7N9CL98</accession>